<evidence type="ECO:0000313" key="2">
    <source>
        <dbReference type="Proteomes" id="UP000233343"/>
    </source>
</evidence>
<organism evidence="1 2">
    <name type="scientific">Cytobacillus horneckiae</name>
    <dbReference type="NCBI Taxonomy" id="549687"/>
    <lineage>
        <taxon>Bacteria</taxon>
        <taxon>Bacillati</taxon>
        <taxon>Bacillota</taxon>
        <taxon>Bacilli</taxon>
        <taxon>Bacillales</taxon>
        <taxon>Bacillaceae</taxon>
        <taxon>Cytobacillus</taxon>
    </lineage>
</organism>
<proteinExistence type="predicted"/>
<dbReference type="EMBL" id="PISD01000054">
    <property type="protein sequence ID" value="PKG26924.1"/>
    <property type="molecule type" value="Genomic_DNA"/>
</dbReference>
<dbReference type="RefSeq" id="WP_083957141.1">
    <property type="nucleotide sequence ID" value="NZ_JAFDQP010000001.1"/>
</dbReference>
<sequence length="147" mass="16742">MFEVIRLIDDKEMLDYISETADMGRDSLHQVIEKTDDDQFISMLKAQMAEYESIFHEAEDLVEEGQAKEAPSFAKLNSQITSTVKTMTSKDPTSKIAEMVIQGTTMGITQIIKHQHNYTGTNQQIKALSEKLIHTQQANIENMKQFL</sequence>
<keyword evidence="2" id="KW-1185">Reference proteome</keyword>
<dbReference type="Proteomes" id="UP000233343">
    <property type="component" value="Unassembled WGS sequence"/>
</dbReference>
<gene>
    <name evidence="1" type="ORF">CWS20_21705</name>
</gene>
<comment type="caution">
    <text evidence="1">The sequence shown here is derived from an EMBL/GenBank/DDBJ whole genome shotgun (WGS) entry which is preliminary data.</text>
</comment>
<accession>A0A2N0ZBS0</accession>
<evidence type="ECO:0000313" key="1">
    <source>
        <dbReference type="EMBL" id="PKG26924.1"/>
    </source>
</evidence>
<evidence type="ECO:0008006" key="3">
    <source>
        <dbReference type="Google" id="ProtNLM"/>
    </source>
</evidence>
<reference evidence="1 2" key="1">
    <citation type="journal article" date="2010" name="Int. J. Syst. Evol. Microbiol.">
        <title>Bacillus horneckiae sp. nov., isolated from a spacecraft-assembly clean room.</title>
        <authorList>
            <person name="Vaishampayan P."/>
            <person name="Probst A."/>
            <person name="Krishnamurthi S."/>
            <person name="Ghosh S."/>
            <person name="Osman S."/>
            <person name="McDowall A."/>
            <person name="Ruckmani A."/>
            <person name="Mayilraj S."/>
            <person name="Venkateswaran K."/>
        </authorList>
    </citation>
    <scope>NUCLEOTIDE SEQUENCE [LARGE SCALE GENOMIC DNA]</scope>
    <source>
        <strain evidence="2">1PO1SC</strain>
    </source>
</reference>
<name>A0A2N0ZBS0_9BACI</name>
<protein>
    <recommendedName>
        <fullName evidence="3">DUF2383 domain-containing protein</fullName>
    </recommendedName>
</protein>
<dbReference type="AlphaFoldDB" id="A0A2N0ZBS0"/>